<keyword evidence="5 12" id="KW-0235">DNA replication</keyword>
<evidence type="ECO:0000256" key="14">
    <source>
        <dbReference type="SAM" id="MobiDB-lite"/>
    </source>
</evidence>
<dbReference type="EMBL" id="BNJG01000001">
    <property type="protein sequence ID" value="GHO53438.1"/>
    <property type="molecule type" value="Genomic_DNA"/>
</dbReference>
<dbReference type="PIRSF" id="PIRSF002811">
    <property type="entry name" value="DnaG"/>
    <property type="match status" value="1"/>
</dbReference>
<feature type="domain" description="Toprim" evidence="15">
    <location>
        <begin position="273"/>
        <end position="353"/>
    </location>
</feature>
<dbReference type="RefSeq" id="WP_201370268.1">
    <property type="nucleotide sequence ID" value="NZ_BNJG01000001.1"/>
</dbReference>
<evidence type="ECO:0000256" key="6">
    <source>
        <dbReference type="ARBA" id="ARBA00022723"/>
    </source>
</evidence>
<dbReference type="InterPro" id="IPR006295">
    <property type="entry name" value="DNA_primase_DnaG"/>
</dbReference>
<proteinExistence type="inferred from homology"/>
<comment type="catalytic activity">
    <reaction evidence="12">
        <text>ssDNA + n NTP = ssDNA/pppN(pN)n-1 hybrid + (n-1) diphosphate.</text>
        <dbReference type="EC" id="2.7.7.101"/>
    </reaction>
</comment>
<dbReference type="InterPro" id="IPR002694">
    <property type="entry name" value="Znf_CHC2"/>
</dbReference>
<sequence length="728" mass="81205">MTSIIETIKAKVDVAEEISLVVALHKSGKTLKGLCPFHNERTPSFYVFPETQTWRCFGCNEGGDVFSFVQKQQSLEFRETLEYLAQKAGVALEEQESHNAEASRETNAAKERLRQLNEDALLWFHHMLLRSREAEEARAYIQSRGISADTVITFGLGYAPDQWDGLSRYLLSRGYSERELVVGGLAREREMGSSDRSGRESGEGNTENGIYDYFRNRIIFPIRDIRGRVIGFGGRALGDGKPKYLNSPQTLLFEKNTVLYALDMARDAIKQARQVVIVEGYVDAIIAHQYGTRQTVACIGSAITEKHIQQLKKMTKQVTLALDPDAAGSAATEHGIQEALKGFDRTVVPVPLPGGSPDRQWPREGRKGGNNVREQKGSYAGKQQARGIIRLEEQVDAEINVLQLPLGEDPDEFIRRDHAAWLYAVGHPLPLVDYFFVVKTADLDIREPVGKTEAAKRLLPVIGMISDRIKRDAYIRKLARLIAIDERSLYAELQHTLREQRATSVTATFSAPLDKRNADSAKGFSKEQAGSVLGAPPIGEQGHPGSGQKREARTNGLVGAQRHGTSGILDRGEANRLKWEDYLIGLLLQNPGLSPYVYGIIDDGDFAGTDTRELYHILYSVYQQRASSPSLQSFDQYVPASLWDALNRARECVDMETPRDGAGLVKEAVQCATRLKRARLVQLNTELQFLIREATAAGDAQTRRQLQQRLLEIHRQLHTIDSATHLQG</sequence>
<dbReference type="PROSITE" id="PS50880">
    <property type="entry name" value="TOPRIM"/>
    <property type="match status" value="1"/>
</dbReference>
<dbReference type="PANTHER" id="PTHR30313:SF2">
    <property type="entry name" value="DNA PRIMASE"/>
    <property type="match status" value="1"/>
</dbReference>
<evidence type="ECO:0000256" key="8">
    <source>
        <dbReference type="ARBA" id="ARBA00022833"/>
    </source>
</evidence>
<protein>
    <recommendedName>
        <fullName evidence="12">DNA primase</fullName>
        <ecNumber evidence="12">2.7.7.101</ecNumber>
    </recommendedName>
</protein>
<evidence type="ECO:0000256" key="13">
    <source>
        <dbReference type="SAM" id="Coils"/>
    </source>
</evidence>
<feature type="coiled-coil region" evidence="13">
    <location>
        <begin position="92"/>
        <end position="119"/>
    </location>
</feature>
<dbReference type="PANTHER" id="PTHR30313">
    <property type="entry name" value="DNA PRIMASE"/>
    <property type="match status" value="1"/>
</dbReference>
<keyword evidence="17" id="KW-1185">Reference proteome</keyword>
<dbReference type="Gene3D" id="1.10.860.10">
    <property type="entry name" value="DNAb Helicase, Chain A"/>
    <property type="match status" value="1"/>
</dbReference>
<dbReference type="InterPro" id="IPR013264">
    <property type="entry name" value="DNAG_N"/>
</dbReference>
<evidence type="ECO:0000256" key="1">
    <source>
        <dbReference type="ARBA" id="ARBA00022478"/>
    </source>
</evidence>
<dbReference type="Proteomes" id="UP000654345">
    <property type="component" value="Unassembled WGS sequence"/>
</dbReference>
<dbReference type="SMART" id="SM00493">
    <property type="entry name" value="TOPRIM"/>
    <property type="match status" value="1"/>
</dbReference>
<keyword evidence="7 12" id="KW-0863">Zinc-finger</keyword>
<evidence type="ECO:0000313" key="16">
    <source>
        <dbReference type="EMBL" id="GHO53438.1"/>
    </source>
</evidence>
<comment type="caution">
    <text evidence="16">The sequence shown here is derived from an EMBL/GenBank/DDBJ whole genome shotgun (WGS) entry which is preliminary data.</text>
</comment>
<accession>A0ABQ3UL69</accession>
<evidence type="ECO:0000256" key="7">
    <source>
        <dbReference type="ARBA" id="ARBA00022771"/>
    </source>
</evidence>
<dbReference type="InterPro" id="IPR036977">
    <property type="entry name" value="DNA_primase_Znf_CHC2"/>
</dbReference>
<name>A0ABQ3UL69_9CHLR</name>
<dbReference type="Gene3D" id="3.90.980.10">
    <property type="entry name" value="DNA primase, catalytic core, N-terminal domain"/>
    <property type="match status" value="1"/>
</dbReference>
<dbReference type="SUPFAM" id="SSF56731">
    <property type="entry name" value="DNA primase core"/>
    <property type="match status" value="2"/>
</dbReference>
<comment type="subunit">
    <text evidence="12">Monomer. Interacts with DnaB.</text>
</comment>
<keyword evidence="10 12" id="KW-0238">DNA-binding</keyword>
<feature type="zinc finger region" description="CHC2-type" evidence="12">
    <location>
        <begin position="35"/>
        <end position="59"/>
    </location>
</feature>
<dbReference type="NCBIfam" id="TIGR01391">
    <property type="entry name" value="dnaG"/>
    <property type="match status" value="1"/>
</dbReference>
<comment type="domain">
    <text evidence="12">Contains an N-terminal zinc-binding domain, a central core domain that contains the primase activity, and a C-terminal DnaB-binding domain.</text>
</comment>
<dbReference type="Pfam" id="PF01807">
    <property type="entry name" value="Zn_ribbon_DnaG"/>
    <property type="match status" value="1"/>
</dbReference>
<dbReference type="Pfam" id="PF10410">
    <property type="entry name" value="DnaB_bind"/>
    <property type="match status" value="1"/>
</dbReference>
<dbReference type="InterPro" id="IPR006171">
    <property type="entry name" value="TOPRIM_dom"/>
</dbReference>
<reference evidence="16 17" key="1">
    <citation type="journal article" date="2021" name="Int. J. Syst. Evol. Microbiol.">
        <title>Reticulibacter mediterranei gen. nov., sp. nov., within the new family Reticulibacteraceae fam. nov., and Ktedonospora formicarum gen. nov., sp. nov., Ktedonobacter robiniae sp. nov., Dictyobacter formicarum sp. nov. and Dictyobacter arantiisoli sp. nov., belonging to the class Ktedonobacteria.</title>
        <authorList>
            <person name="Yabe S."/>
            <person name="Zheng Y."/>
            <person name="Wang C.M."/>
            <person name="Sakai Y."/>
            <person name="Abe K."/>
            <person name="Yokota A."/>
            <person name="Donadio S."/>
            <person name="Cavaletti L."/>
            <person name="Monciardini P."/>
        </authorList>
    </citation>
    <scope>NUCLEOTIDE SEQUENCE [LARGE SCALE GENOMIC DNA]</scope>
    <source>
        <strain evidence="16 17">SOSP1-30</strain>
    </source>
</reference>
<gene>
    <name evidence="12" type="primary">dnaG</name>
    <name evidence="16" type="ORF">KSB_19130</name>
</gene>
<feature type="region of interest" description="Disordered" evidence="14">
    <location>
        <begin position="352"/>
        <end position="381"/>
    </location>
</feature>
<evidence type="ECO:0000256" key="12">
    <source>
        <dbReference type="HAMAP-Rule" id="MF_00974"/>
    </source>
</evidence>
<dbReference type="EC" id="2.7.7.101" evidence="12"/>
<evidence type="ECO:0000256" key="5">
    <source>
        <dbReference type="ARBA" id="ARBA00022705"/>
    </source>
</evidence>
<dbReference type="InterPro" id="IPR037068">
    <property type="entry name" value="DNA_primase_core_N_sf"/>
</dbReference>
<evidence type="ECO:0000256" key="2">
    <source>
        <dbReference type="ARBA" id="ARBA00022515"/>
    </source>
</evidence>
<keyword evidence="11 12" id="KW-0804">Transcription</keyword>
<evidence type="ECO:0000256" key="11">
    <source>
        <dbReference type="ARBA" id="ARBA00023163"/>
    </source>
</evidence>
<dbReference type="Gene3D" id="3.90.580.10">
    <property type="entry name" value="Zinc finger, CHC2-type domain"/>
    <property type="match status" value="1"/>
</dbReference>
<dbReference type="InterPro" id="IPR016136">
    <property type="entry name" value="DNA_helicase_N/primase_C"/>
</dbReference>
<dbReference type="Pfam" id="PF08275">
    <property type="entry name" value="DNAG_N"/>
    <property type="match status" value="1"/>
</dbReference>
<keyword evidence="8 12" id="KW-0862">Zinc</keyword>
<dbReference type="Pfam" id="PF13155">
    <property type="entry name" value="Toprim_2"/>
    <property type="match status" value="1"/>
</dbReference>
<dbReference type="InterPro" id="IPR050219">
    <property type="entry name" value="DnaG_primase"/>
</dbReference>
<keyword evidence="3 12" id="KW-0808">Transferase</keyword>
<evidence type="ECO:0000256" key="3">
    <source>
        <dbReference type="ARBA" id="ARBA00022679"/>
    </source>
</evidence>
<dbReference type="CDD" id="cd03364">
    <property type="entry name" value="TOPRIM_DnaG_primases"/>
    <property type="match status" value="1"/>
</dbReference>
<dbReference type="SMART" id="SM00400">
    <property type="entry name" value="ZnF_CHCC"/>
    <property type="match status" value="1"/>
</dbReference>
<feature type="region of interest" description="Disordered" evidence="14">
    <location>
        <begin position="530"/>
        <end position="552"/>
    </location>
</feature>
<evidence type="ECO:0000313" key="17">
    <source>
        <dbReference type="Proteomes" id="UP000654345"/>
    </source>
</evidence>
<dbReference type="Gene3D" id="3.40.1360.10">
    <property type="match status" value="1"/>
</dbReference>
<evidence type="ECO:0000259" key="15">
    <source>
        <dbReference type="PROSITE" id="PS50880"/>
    </source>
</evidence>
<dbReference type="HAMAP" id="MF_00974">
    <property type="entry name" value="DNA_primase_DnaG"/>
    <property type="match status" value="1"/>
</dbReference>
<evidence type="ECO:0000256" key="10">
    <source>
        <dbReference type="ARBA" id="ARBA00023125"/>
    </source>
</evidence>
<dbReference type="InterPro" id="IPR030846">
    <property type="entry name" value="DnaG_bac"/>
</dbReference>
<comment type="similarity">
    <text evidence="12">Belongs to the DnaG primase family.</text>
</comment>
<dbReference type="InterPro" id="IPR034151">
    <property type="entry name" value="TOPRIM_DnaG_bac"/>
</dbReference>
<comment type="function">
    <text evidence="12">RNA polymerase that catalyzes the synthesis of short RNA molecules used as primers for DNA polymerase during DNA replication.</text>
</comment>
<keyword evidence="4 12" id="KW-0548">Nucleotidyltransferase</keyword>
<keyword evidence="13" id="KW-0175">Coiled coil</keyword>
<comment type="cofactor">
    <cofactor evidence="12">
        <name>Zn(2+)</name>
        <dbReference type="ChEBI" id="CHEBI:29105"/>
    </cofactor>
    <text evidence="12">Binds 1 zinc ion per monomer.</text>
</comment>
<organism evidence="16 17">
    <name type="scientific">Ktedonobacter robiniae</name>
    <dbReference type="NCBI Taxonomy" id="2778365"/>
    <lineage>
        <taxon>Bacteria</taxon>
        <taxon>Bacillati</taxon>
        <taxon>Chloroflexota</taxon>
        <taxon>Ktedonobacteria</taxon>
        <taxon>Ktedonobacterales</taxon>
        <taxon>Ktedonobacteraceae</taxon>
        <taxon>Ktedonobacter</taxon>
    </lineage>
</organism>
<keyword evidence="2 12" id="KW-0639">Primosome</keyword>
<dbReference type="SUPFAM" id="SSF57783">
    <property type="entry name" value="Zinc beta-ribbon"/>
    <property type="match status" value="1"/>
</dbReference>
<dbReference type="InterPro" id="IPR019475">
    <property type="entry name" value="DNA_primase_DnaB-bd"/>
</dbReference>
<evidence type="ECO:0000256" key="4">
    <source>
        <dbReference type="ARBA" id="ARBA00022695"/>
    </source>
</evidence>
<evidence type="ECO:0000256" key="9">
    <source>
        <dbReference type="ARBA" id="ARBA00022842"/>
    </source>
</evidence>
<keyword evidence="6 12" id="KW-0479">Metal-binding</keyword>
<keyword evidence="9" id="KW-0460">Magnesium</keyword>
<keyword evidence="1 12" id="KW-0240">DNA-directed RNA polymerase</keyword>